<evidence type="ECO:0000256" key="1">
    <source>
        <dbReference type="ARBA" id="ARBA00004651"/>
    </source>
</evidence>
<dbReference type="PANTHER" id="PTHR43227:SF8">
    <property type="entry name" value="DIACETYLCHITOBIOSE UPTAKE SYSTEM PERMEASE PROTEIN DASB"/>
    <property type="match status" value="1"/>
</dbReference>
<feature type="transmembrane region" description="Helical" evidence="7">
    <location>
        <begin position="253"/>
        <end position="271"/>
    </location>
</feature>
<keyword evidence="5 7" id="KW-1133">Transmembrane helix</keyword>
<dbReference type="STRING" id="1338436.LK10_04255"/>
<dbReference type="PANTHER" id="PTHR43227">
    <property type="entry name" value="BLL4140 PROTEIN"/>
    <property type="match status" value="1"/>
</dbReference>
<comment type="caution">
    <text evidence="9">The sequence shown here is derived from an EMBL/GenBank/DDBJ whole genome shotgun (WGS) entry which is preliminary data.</text>
</comment>
<evidence type="ECO:0000256" key="6">
    <source>
        <dbReference type="ARBA" id="ARBA00023136"/>
    </source>
</evidence>
<accession>A0A0B2AS64</accession>
<dbReference type="GO" id="GO:0005886">
    <property type="term" value="C:plasma membrane"/>
    <property type="evidence" value="ECO:0007669"/>
    <property type="project" value="UniProtKB-SubCell"/>
</dbReference>
<gene>
    <name evidence="9" type="ORF">LK10_04255</name>
</gene>
<evidence type="ECO:0000256" key="2">
    <source>
        <dbReference type="ARBA" id="ARBA00022448"/>
    </source>
</evidence>
<feature type="transmembrane region" description="Helical" evidence="7">
    <location>
        <begin position="88"/>
        <end position="106"/>
    </location>
</feature>
<dbReference type="InterPro" id="IPR050809">
    <property type="entry name" value="UgpAE/MalFG_permease"/>
</dbReference>
<organism evidence="9 10">
    <name type="scientific">Sinomonas humi</name>
    <dbReference type="NCBI Taxonomy" id="1338436"/>
    <lineage>
        <taxon>Bacteria</taxon>
        <taxon>Bacillati</taxon>
        <taxon>Actinomycetota</taxon>
        <taxon>Actinomycetes</taxon>
        <taxon>Micrococcales</taxon>
        <taxon>Micrococcaceae</taxon>
        <taxon>Sinomonas</taxon>
    </lineage>
</organism>
<feature type="domain" description="ABC transmembrane type-1" evidence="8">
    <location>
        <begin position="57"/>
        <end position="270"/>
    </location>
</feature>
<evidence type="ECO:0000313" key="9">
    <source>
        <dbReference type="EMBL" id="KHL04706.1"/>
    </source>
</evidence>
<keyword evidence="2 7" id="KW-0813">Transport</keyword>
<dbReference type="CDD" id="cd06261">
    <property type="entry name" value="TM_PBP2"/>
    <property type="match status" value="1"/>
</dbReference>
<comment type="subcellular location">
    <subcellularLocation>
        <location evidence="1 7">Cell membrane</location>
        <topology evidence="1 7">Multi-pass membrane protein</topology>
    </subcellularLocation>
</comment>
<dbReference type="GO" id="GO:0055085">
    <property type="term" value="P:transmembrane transport"/>
    <property type="evidence" value="ECO:0007669"/>
    <property type="project" value="InterPro"/>
</dbReference>
<evidence type="ECO:0000259" key="8">
    <source>
        <dbReference type="PROSITE" id="PS50928"/>
    </source>
</evidence>
<comment type="similarity">
    <text evidence="7">Belongs to the binding-protein-dependent transport system permease family.</text>
</comment>
<dbReference type="AlphaFoldDB" id="A0A0B2AS64"/>
<evidence type="ECO:0000256" key="4">
    <source>
        <dbReference type="ARBA" id="ARBA00022692"/>
    </source>
</evidence>
<dbReference type="Proteomes" id="UP000030982">
    <property type="component" value="Unassembled WGS sequence"/>
</dbReference>
<dbReference type="SUPFAM" id="SSF161098">
    <property type="entry name" value="MetI-like"/>
    <property type="match status" value="1"/>
</dbReference>
<keyword evidence="6 7" id="KW-0472">Membrane</keyword>
<feature type="transmembrane region" description="Helical" evidence="7">
    <location>
        <begin position="62"/>
        <end position="81"/>
    </location>
</feature>
<sequence>MLPAALGLAVLAVYPLVQLVRMSFSAVTSSTLQNPWALVGWGNFAADAKGGELWAALGNTGIFALIVTVVGLVGGFAAAVALRDSGRWPAFLLGMMVFIWALPPVVNGSVWKFLLGDSGLFNTLIHATGLAHSPVPFLYDQHMALYSVAFVNSWAVVPFNALVFRAAMLGVPAEIFEAARLDGAGPAKEIRHILIPAVRPTTLVLTVLTVVYAFRSFDFIYVMTYGGPGTATNTLPFLGYLQAFVQYDYGKGAATAVLAALLVIVLAVVYARSVNKEENE</sequence>
<feature type="transmembrane region" description="Helical" evidence="7">
    <location>
        <begin position="193"/>
        <end position="214"/>
    </location>
</feature>
<protein>
    <recommendedName>
        <fullName evidence="8">ABC transmembrane type-1 domain-containing protein</fullName>
    </recommendedName>
</protein>
<feature type="transmembrane region" description="Helical" evidence="7">
    <location>
        <begin position="143"/>
        <end position="164"/>
    </location>
</feature>
<dbReference type="InterPro" id="IPR000515">
    <property type="entry name" value="MetI-like"/>
</dbReference>
<dbReference type="Pfam" id="PF00528">
    <property type="entry name" value="BPD_transp_1"/>
    <property type="match status" value="1"/>
</dbReference>
<keyword evidence="4 7" id="KW-0812">Transmembrane</keyword>
<evidence type="ECO:0000256" key="7">
    <source>
        <dbReference type="RuleBase" id="RU363032"/>
    </source>
</evidence>
<dbReference type="PROSITE" id="PS50928">
    <property type="entry name" value="ABC_TM1"/>
    <property type="match status" value="1"/>
</dbReference>
<evidence type="ECO:0000313" key="10">
    <source>
        <dbReference type="Proteomes" id="UP000030982"/>
    </source>
</evidence>
<evidence type="ECO:0000256" key="3">
    <source>
        <dbReference type="ARBA" id="ARBA00022475"/>
    </source>
</evidence>
<dbReference type="Gene3D" id="1.10.3720.10">
    <property type="entry name" value="MetI-like"/>
    <property type="match status" value="1"/>
</dbReference>
<evidence type="ECO:0000256" key="5">
    <source>
        <dbReference type="ARBA" id="ARBA00022989"/>
    </source>
</evidence>
<dbReference type="InterPro" id="IPR035906">
    <property type="entry name" value="MetI-like_sf"/>
</dbReference>
<name>A0A0B2AS64_9MICC</name>
<keyword evidence="10" id="KW-1185">Reference proteome</keyword>
<keyword evidence="3" id="KW-1003">Cell membrane</keyword>
<reference evidence="9 10" key="1">
    <citation type="submission" date="2014-09" db="EMBL/GenBank/DDBJ databases">
        <title>Genome sequence of Sinomonas sp. MUSC 117.</title>
        <authorList>
            <person name="Lee L.-H."/>
        </authorList>
    </citation>
    <scope>NUCLEOTIDE SEQUENCE [LARGE SCALE GENOMIC DNA]</scope>
    <source>
        <strain evidence="9 10">MUSC 117</strain>
    </source>
</reference>
<proteinExistence type="inferred from homology"/>
<dbReference type="EMBL" id="JTDL01000054">
    <property type="protein sequence ID" value="KHL04706.1"/>
    <property type="molecule type" value="Genomic_DNA"/>
</dbReference>